<dbReference type="GeneID" id="19405887"/>
<keyword evidence="2 5" id="KW-0812">Transmembrane</keyword>
<evidence type="ECO:0000256" key="4">
    <source>
        <dbReference type="ARBA" id="ARBA00023136"/>
    </source>
</evidence>
<evidence type="ECO:0000313" key="6">
    <source>
        <dbReference type="EMBL" id="EOA84660.1"/>
    </source>
</evidence>
<evidence type="ECO:0000256" key="1">
    <source>
        <dbReference type="ARBA" id="ARBA00004141"/>
    </source>
</evidence>
<dbReference type="AlphaFoldDB" id="R0IHM7"/>
<name>R0IHM7_EXST2</name>
<dbReference type="EMBL" id="KB908703">
    <property type="protein sequence ID" value="EOA84660.1"/>
    <property type="molecule type" value="Genomic_DNA"/>
</dbReference>
<evidence type="ECO:0000256" key="3">
    <source>
        <dbReference type="ARBA" id="ARBA00022989"/>
    </source>
</evidence>
<dbReference type="PANTHER" id="PTHR31465:SF7">
    <property type="entry name" value="SPHINGOID LONG-CHAIN BASE TRANSPORTER RSB1"/>
    <property type="match status" value="1"/>
</dbReference>
<feature type="transmembrane region" description="Helical" evidence="5">
    <location>
        <begin position="141"/>
        <end position="158"/>
    </location>
</feature>
<sequence>MIIGFDGTPCYQPSENCPIKYAYWKYRPSLAINATFTAIFSLSLIAFVIQSTAGKKWLAFTIAMALGCMVEIIGYVGRILAHQDAFEEGPFLVQIVCLTIGPAFLAAGIYLCLSVIVVTIDSRNSRIKPMSYPKIFIPCDVISLILQAVGGGMTSVALHNNEDTATGTNIMIAGLGFQVATMLAFILLAVDFAWRTYRNRVVLIQTVTPYHHQPSLNPSPRFKAFLVALSLSTLCIFARCVFRVAELSDGWTGKLATTQKYFVGLEGAVVAASVLLLNICHPGFCFKAATEPGNAQSGNRTWFSRKSSADESHRIGSDMMLADLRARVAK</sequence>
<dbReference type="HOGENOM" id="CLU_033465_6_1_1"/>
<keyword evidence="7" id="KW-1185">Reference proteome</keyword>
<dbReference type="GO" id="GO:0005886">
    <property type="term" value="C:plasma membrane"/>
    <property type="evidence" value="ECO:0007669"/>
    <property type="project" value="TreeGrafter"/>
</dbReference>
<gene>
    <name evidence="6" type="ORF">SETTUDRAFT_91219</name>
</gene>
<dbReference type="PANTHER" id="PTHR31465">
    <property type="entry name" value="PROTEIN RTA1-RELATED"/>
    <property type="match status" value="1"/>
</dbReference>
<feature type="transmembrane region" description="Helical" evidence="5">
    <location>
        <begin position="170"/>
        <end position="190"/>
    </location>
</feature>
<accession>R0IHM7</accession>
<dbReference type="Pfam" id="PF04479">
    <property type="entry name" value="RTA1"/>
    <property type="match status" value="1"/>
</dbReference>
<dbReference type="eggNOG" id="ENOG502QU4U">
    <property type="taxonomic scope" value="Eukaryota"/>
</dbReference>
<evidence type="ECO:0000256" key="2">
    <source>
        <dbReference type="ARBA" id="ARBA00022692"/>
    </source>
</evidence>
<feature type="transmembrane region" description="Helical" evidence="5">
    <location>
        <begin position="224"/>
        <end position="245"/>
    </location>
</feature>
<keyword evidence="3 5" id="KW-1133">Transmembrane helix</keyword>
<feature type="transmembrane region" description="Helical" evidence="5">
    <location>
        <begin position="261"/>
        <end position="280"/>
    </location>
</feature>
<reference evidence="6 7" key="2">
    <citation type="journal article" date="2013" name="PLoS Genet.">
        <title>Comparative genome structure, secondary metabolite, and effector coding capacity across Cochliobolus pathogens.</title>
        <authorList>
            <person name="Condon B.J."/>
            <person name="Leng Y."/>
            <person name="Wu D."/>
            <person name="Bushley K.E."/>
            <person name="Ohm R.A."/>
            <person name="Otillar R."/>
            <person name="Martin J."/>
            <person name="Schackwitz W."/>
            <person name="Grimwood J."/>
            <person name="MohdZainudin N."/>
            <person name="Xue C."/>
            <person name="Wang R."/>
            <person name="Manning V.A."/>
            <person name="Dhillon B."/>
            <person name="Tu Z.J."/>
            <person name="Steffenson B.J."/>
            <person name="Salamov A."/>
            <person name="Sun H."/>
            <person name="Lowry S."/>
            <person name="LaButti K."/>
            <person name="Han J."/>
            <person name="Copeland A."/>
            <person name="Lindquist E."/>
            <person name="Barry K."/>
            <person name="Schmutz J."/>
            <person name="Baker S.E."/>
            <person name="Ciuffetti L.M."/>
            <person name="Grigoriev I.V."/>
            <person name="Zhong S."/>
            <person name="Turgeon B.G."/>
        </authorList>
    </citation>
    <scope>NUCLEOTIDE SEQUENCE [LARGE SCALE GENOMIC DNA]</scope>
    <source>
        <strain evidence="7">28A</strain>
    </source>
</reference>
<dbReference type="RefSeq" id="XP_008027242.1">
    <property type="nucleotide sequence ID" value="XM_008029051.1"/>
</dbReference>
<feature type="transmembrane region" description="Helical" evidence="5">
    <location>
        <begin position="57"/>
        <end position="80"/>
    </location>
</feature>
<dbReference type="InterPro" id="IPR007568">
    <property type="entry name" value="RTA1"/>
</dbReference>
<evidence type="ECO:0000256" key="5">
    <source>
        <dbReference type="SAM" id="Phobius"/>
    </source>
</evidence>
<evidence type="ECO:0000313" key="7">
    <source>
        <dbReference type="Proteomes" id="UP000016935"/>
    </source>
</evidence>
<protein>
    <recommendedName>
        <fullName evidence="8">Sphingoid long-chain base transporter RSB1</fullName>
    </recommendedName>
</protein>
<dbReference type="STRING" id="671987.R0IHM7"/>
<keyword evidence="4 5" id="KW-0472">Membrane</keyword>
<organism evidence="6 7">
    <name type="scientific">Exserohilum turcicum (strain 28A)</name>
    <name type="common">Northern leaf blight fungus</name>
    <name type="synonym">Setosphaeria turcica</name>
    <dbReference type="NCBI Taxonomy" id="671987"/>
    <lineage>
        <taxon>Eukaryota</taxon>
        <taxon>Fungi</taxon>
        <taxon>Dikarya</taxon>
        <taxon>Ascomycota</taxon>
        <taxon>Pezizomycotina</taxon>
        <taxon>Dothideomycetes</taxon>
        <taxon>Pleosporomycetidae</taxon>
        <taxon>Pleosporales</taxon>
        <taxon>Pleosporineae</taxon>
        <taxon>Pleosporaceae</taxon>
        <taxon>Exserohilum</taxon>
    </lineage>
</organism>
<reference evidence="6 7" key="1">
    <citation type="journal article" date="2012" name="PLoS Pathog.">
        <title>Diverse lifestyles and strategies of plant pathogenesis encoded in the genomes of eighteen Dothideomycetes fungi.</title>
        <authorList>
            <person name="Ohm R.A."/>
            <person name="Feau N."/>
            <person name="Henrissat B."/>
            <person name="Schoch C.L."/>
            <person name="Horwitz B.A."/>
            <person name="Barry K.W."/>
            <person name="Condon B.J."/>
            <person name="Copeland A.C."/>
            <person name="Dhillon B."/>
            <person name="Glaser F."/>
            <person name="Hesse C.N."/>
            <person name="Kosti I."/>
            <person name="LaButti K."/>
            <person name="Lindquist E.A."/>
            <person name="Lucas S."/>
            <person name="Salamov A.A."/>
            <person name="Bradshaw R.E."/>
            <person name="Ciuffetti L."/>
            <person name="Hamelin R.C."/>
            <person name="Kema G.H.J."/>
            <person name="Lawrence C."/>
            <person name="Scott J.A."/>
            <person name="Spatafora J.W."/>
            <person name="Turgeon B.G."/>
            <person name="de Wit P.J.G.M."/>
            <person name="Zhong S."/>
            <person name="Goodwin S.B."/>
            <person name="Grigoriev I.V."/>
        </authorList>
    </citation>
    <scope>NUCLEOTIDE SEQUENCE [LARGE SCALE GENOMIC DNA]</scope>
    <source>
        <strain evidence="7">28A</strain>
    </source>
</reference>
<evidence type="ECO:0008006" key="8">
    <source>
        <dbReference type="Google" id="ProtNLM"/>
    </source>
</evidence>
<dbReference type="GO" id="GO:0000324">
    <property type="term" value="C:fungal-type vacuole"/>
    <property type="evidence" value="ECO:0007669"/>
    <property type="project" value="TreeGrafter"/>
</dbReference>
<proteinExistence type="predicted"/>
<dbReference type="OrthoDB" id="1844152at2759"/>
<feature type="transmembrane region" description="Helical" evidence="5">
    <location>
        <begin position="30"/>
        <end position="50"/>
    </location>
</feature>
<feature type="transmembrane region" description="Helical" evidence="5">
    <location>
        <begin position="92"/>
        <end position="120"/>
    </location>
</feature>
<comment type="subcellular location">
    <subcellularLocation>
        <location evidence="1">Membrane</location>
        <topology evidence="1">Multi-pass membrane protein</topology>
    </subcellularLocation>
</comment>
<dbReference type="Proteomes" id="UP000016935">
    <property type="component" value="Unassembled WGS sequence"/>
</dbReference>